<dbReference type="InterPro" id="IPR044213">
    <property type="entry name" value="At2g44920-like"/>
</dbReference>
<dbReference type="Pfam" id="PF00805">
    <property type="entry name" value="Pentapeptide"/>
    <property type="match status" value="1"/>
</dbReference>
<keyword evidence="2" id="KW-1185">Reference proteome</keyword>
<proteinExistence type="predicted"/>
<sequence>MCQIRIAIRALPMNVSRTYQDPRLCLGESISRASFLALLSASLFFASDSALAFKGGGPYGAEVTREQDLFGKDFNGTSLIKQDFKISILRQAKFKSATLVGASFFDANLTGISSTKMSFADLVWKNRIFCLK</sequence>
<accession>A0A068VCI6</accession>
<protein>
    <submittedName>
        <fullName evidence="1">Uncharacterized protein</fullName>
    </submittedName>
</protein>
<organism evidence="1 2">
    <name type="scientific">Coffea canephora</name>
    <name type="common">Robusta coffee</name>
    <dbReference type="NCBI Taxonomy" id="49390"/>
    <lineage>
        <taxon>Eukaryota</taxon>
        <taxon>Viridiplantae</taxon>
        <taxon>Streptophyta</taxon>
        <taxon>Embryophyta</taxon>
        <taxon>Tracheophyta</taxon>
        <taxon>Spermatophyta</taxon>
        <taxon>Magnoliopsida</taxon>
        <taxon>eudicotyledons</taxon>
        <taxon>Gunneridae</taxon>
        <taxon>Pentapetalae</taxon>
        <taxon>asterids</taxon>
        <taxon>lamiids</taxon>
        <taxon>Gentianales</taxon>
        <taxon>Rubiaceae</taxon>
        <taxon>Ixoroideae</taxon>
        <taxon>Gardenieae complex</taxon>
        <taxon>Bertiereae - Coffeeae clade</taxon>
        <taxon>Coffeeae</taxon>
        <taxon>Coffea</taxon>
    </lineage>
</organism>
<dbReference type="STRING" id="49390.A0A068VCI6"/>
<dbReference type="EMBL" id="HG739242">
    <property type="protein sequence ID" value="CDP17398.1"/>
    <property type="molecule type" value="Genomic_DNA"/>
</dbReference>
<dbReference type="PANTHER" id="PTHR47200:SF2">
    <property type="entry name" value="THYLAKOID LUMENAL 15 KDA PROTEIN 1, CHLOROPLASTIC"/>
    <property type="match status" value="1"/>
</dbReference>
<dbReference type="PhylomeDB" id="A0A068VCI6"/>
<dbReference type="PANTHER" id="PTHR47200">
    <property type="entry name" value="THYLAKOID LUMENAL 15 KDA PROTEIN 1, CHLOROPLASTIC"/>
    <property type="match status" value="1"/>
</dbReference>
<dbReference type="InterPro" id="IPR001646">
    <property type="entry name" value="5peptide_repeat"/>
</dbReference>
<dbReference type="AlphaFoldDB" id="A0A068VCI6"/>
<gene>
    <name evidence="1" type="ORF">GSCOC_T00004457001</name>
</gene>
<evidence type="ECO:0000313" key="2">
    <source>
        <dbReference type="Proteomes" id="UP000295252"/>
    </source>
</evidence>
<dbReference type="Proteomes" id="UP000295252">
    <property type="component" value="Chromosome I"/>
</dbReference>
<dbReference type="Gramene" id="CDP17398">
    <property type="protein sequence ID" value="CDP17398"/>
    <property type="gene ID" value="GSCOC_T00004457001"/>
</dbReference>
<dbReference type="Gene3D" id="2.160.20.80">
    <property type="entry name" value="E3 ubiquitin-protein ligase SopA"/>
    <property type="match status" value="1"/>
</dbReference>
<name>A0A068VCI6_COFCA</name>
<dbReference type="GO" id="GO:0009534">
    <property type="term" value="C:chloroplast thylakoid"/>
    <property type="evidence" value="ECO:0007669"/>
    <property type="project" value="TreeGrafter"/>
</dbReference>
<evidence type="ECO:0000313" key="1">
    <source>
        <dbReference type="EMBL" id="CDP17398.1"/>
    </source>
</evidence>
<dbReference type="SUPFAM" id="SSF141571">
    <property type="entry name" value="Pentapeptide repeat-like"/>
    <property type="match status" value="1"/>
</dbReference>
<dbReference type="InParanoid" id="A0A068VCI6"/>
<reference evidence="2" key="1">
    <citation type="journal article" date="2014" name="Science">
        <title>The coffee genome provides insight into the convergent evolution of caffeine biosynthesis.</title>
        <authorList>
            <person name="Denoeud F."/>
            <person name="Carretero-Paulet L."/>
            <person name="Dereeper A."/>
            <person name="Droc G."/>
            <person name="Guyot R."/>
            <person name="Pietrella M."/>
            <person name="Zheng C."/>
            <person name="Alberti A."/>
            <person name="Anthony F."/>
            <person name="Aprea G."/>
            <person name="Aury J.M."/>
            <person name="Bento P."/>
            <person name="Bernard M."/>
            <person name="Bocs S."/>
            <person name="Campa C."/>
            <person name="Cenci A."/>
            <person name="Combes M.C."/>
            <person name="Crouzillat D."/>
            <person name="Da Silva C."/>
            <person name="Daddiego L."/>
            <person name="De Bellis F."/>
            <person name="Dussert S."/>
            <person name="Garsmeur O."/>
            <person name="Gayraud T."/>
            <person name="Guignon V."/>
            <person name="Jahn K."/>
            <person name="Jamilloux V."/>
            <person name="Joet T."/>
            <person name="Labadie K."/>
            <person name="Lan T."/>
            <person name="Leclercq J."/>
            <person name="Lepelley M."/>
            <person name="Leroy T."/>
            <person name="Li L.T."/>
            <person name="Librado P."/>
            <person name="Lopez L."/>
            <person name="Munoz A."/>
            <person name="Noel B."/>
            <person name="Pallavicini A."/>
            <person name="Perrotta G."/>
            <person name="Poncet V."/>
            <person name="Pot D."/>
            <person name="Priyono X."/>
            <person name="Rigoreau M."/>
            <person name="Rouard M."/>
            <person name="Rozas J."/>
            <person name="Tranchant-Dubreuil C."/>
            <person name="VanBuren R."/>
            <person name="Zhang Q."/>
            <person name="Andrade A.C."/>
            <person name="Argout X."/>
            <person name="Bertrand B."/>
            <person name="de Kochko A."/>
            <person name="Graziosi G."/>
            <person name="Henry R.J."/>
            <person name="Jayarama X."/>
            <person name="Ming R."/>
            <person name="Nagai C."/>
            <person name="Rounsley S."/>
            <person name="Sankoff D."/>
            <person name="Giuliano G."/>
            <person name="Albert V.A."/>
            <person name="Wincker P."/>
            <person name="Lashermes P."/>
        </authorList>
    </citation>
    <scope>NUCLEOTIDE SEQUENCE [LARGE SCALE GENOMIC DNA]</scope>
    <source>
        <strain evidence="2">cv. DH200-94</strain>
    </source>
</reference>